<dbReference type="GeneID" id="100907614"/>
<dbReference type="RefSeq" id="XP_028967860.1">
    <property type="nucleotide sequence ID" value="XM_029112027.1"/>
</dbReference>
<gene>
    <name evidence="2" type="primary">LOC100907614</name>
</gene>
<organism evidence="1 2">
    <name type="scientific">Galendromus occidentalis</name>
    <name type="common">western predatory mite</name>
    <dbReference type="NCBI Taxonomy" id="34638"/>
    <lineage>
        <taxon>Eukaryota</taxon>
        <taxon>Metazoa</taxon>
        <taxon>Ecdysozoa</taxon>
        <taxon>Arthropoda</taxon>
        <taxon>Chelicerata</taxon>
        <taxon>Arachnida</taxon>
        <taxon>Acari</taxon>
        <taxon>Parasitiformes</taxon>
        <taxon>Mesostigmata</taxon>
        <taxon>Gamasina</taxon>
        <taxon>Phytoseioidea</taxon>
        <taxon>Phytoseiidae</taxon>
        <taxon>Typhlodrominae</taxon>
        <taxon>Galendromus</taxon>
    </lineage>
</organism>
<evidence type="ECO:0000313" key="2">
    <source>
        <dbReference type="RefSeq" id="XP_028967860.1"/>
    </source>
</evidence>
<sequence>MECGFMYPVPDEKDMMSLLRGDLELVKNFAMSAILHCVNARRFCYYIGNSAQAFENLIPFDDCSLRPELNDFLVSKNSESSEDLVGIIREIPEKLSPALIIVEVPENRTPYGLVNLFGYAQDLQLKLKCAVLILVEDTESCAVISERLLKFYKLKVFDVFRWGLRSGSEETIRSFVECDGRLLERRIHK</sequence>
<dbReference type="Proteomes" id="UP000694867">
    <property type="component" value="Unplaced"/>
</dbReference>
<evidence type="ECO:0000313" key="1">
    <source>
        <dbReference type="Proteomes" id="UP000694867"/>
    </source>
</evidence>
<dbReference type="KEGG" id="goe:100907614"/>
<dbReference type="AlphaFoldDB" id="A0AAJ7WI63"/>
<keyword evidence="1" id="KW-1185">Reference proteome</keyword>
<accession>A0AAJ7WI63</accession>
<reference evidence="2" key="1">
    <citation type="submission" date="2025-08" db="UniProtKB">
        <authorList>
            <consortium name="RefSeq"/>
        </authorList>
    </citation>
    <scope>IDENTIFICATION</scope>
</reference>
<protein>
    <submittedName>
        <fullName evidence="2">Uncharacterized protein LOC100907614</fullName>
    </submittedName>
</protein>
<proteinExistence type="predicted"/>
<name>A0AAJ7WI63_9ACAR</name>